<keyword evidence="2" id="KW-1185">Reference proteome</keyword>
<dbReference type="Proteomes" id="UP001515480">
    <property type="component" value="Unassembled WGS sequence"/>
</dbReference>
<organism evidence="1 2">
    <name type="scientific">Prymnesium parvum</name>
    <name type="common">Toxic golden alga</name>
    <dbReference type="NCBI Taxonomy" id="97485"/>
    <lineage>
        <taxon>Eukaryota</taxon>
        <taxon>Haptista</taxon>
        <taxon>Haptophyta</taxon>
        <taxon>Prymnesiophyceae</taxon>
        <taxon>Prymnesiales</taxon>
        <taxon>Prymnesiaceae</taxon>
        <taxon>Prymnesium</taxon>
    </lineage>
</organism>
<gene>
    <name evidence="1" type="ORF">AB1Y20_018388</name>
</gene>
<reference evidence="1 2" key="1">
    <citation type="journal article" date="2024" name="Science">
        <title>Giant polyketide synthase enzymes in the biosynthesis of giant marine polyether toxins.</title>
        <authorList>
            <person name="Fallon T.R."/>
            <person name="Shende V.V."/>
            <person name="Wierzbicki I.H."/>
            <person name="Pendleton A.L."/>
            <person name="Watervoot N.F."/>
            <person name="Auber R.P."/>
            <person name="Gonzalez D.J."/>
            <person name="Wisecaver J.H."/>
            <person name="Moore B.S."/>
        </authorList>
    </citation>
    <scope>NUCLEOTIDE SEQUENCE [LARGE SCALE GENOMIC DNA]</scope>
    <source>
        <strain evidence="1 2">12B1</strain>
    </source>
</reference>
<proteinExistence type="predicted"/>
<evidence type="ECO:0000313" key="1">
    <source>
        <dbReference type="EMBL" id="KAL1523448.1"/>
    </source>
</evidence>
<evidence type="ECO:0000313" key="2">
    <source>
        <dbReference type="Proteomes" id="UP001515480"/>
    </source>
</evidence>
<dbReference type="AlphaFoldDB" id="A0AB34JRK5"/>
<protein>
    <submittedName>
        <fullName evidence="1">Uncharacterized protein</fullName>
    </submittedName>
</protein>
<dbReference type="EMBL" id="JBGBPQ010000006">
    <property type="protein sequence ID" value="KAL1523448.1"/>
    <property type="molecule type" value="Genomic_DNA"/>
</dbReference>
<comment type="caution">
    <text evidence="1">The sequence shown here is derived from an EMBL/GenBank/DDBJ whole genome shotgun (WGS) entry which is preliminary data.</text>
</comment>
<accession>A0AB34JRK5</accession>
<name>A0AB34JRK5_PRYPA</name>
<sequence>MATAAAAAAVAVAPTTGVAAPAVLPVRLGASPADTTVTRHGGALASSDPDELALPADSPVIAAFPFLQWVLPPPGGRSALVALSELQGICITACNFNLADSQLVRALRNANLMESGLSAAACSAVLHELHDVSGPVADARRPVWVRPHTSSTVSVSTGSCGVPGDCLPTRRR</sequence>